<feature type="transmembrane region" description="Helical" evidence="1">
    <location>
        <begin position="33"/>
        <end position="52"/>
    </location>
</feature>
<keyword evidence="1" id="KW-0812">Transmembrane</keyword>
<sequence length="58" mass="6500">MRIVWIRILTLASAMIMSVLMILNQVTGQISDWLIGSVLFLTIGLFIVLQLVKAKAKK</sequence>
<gene>
    <name evidence="2" type="ORF">ABNN70_08965</name>
</gene>
<protein>
    <submittedName>
        <fullName evidence="2">Uncharacterized protein</fullName>
    </submittedName>
</protein>
<evidence type="ECO:0000256" key="1">
    <source>
        <dbReference type="SAM" id="Phobius"/>
    </source>
</evidence>
<dbReference type="RefSeq" id="WP_353947593.1">
    <property type="nucleotide sequence ID" value="NZ_CP159510.1"/>
</dbReference>
<proteinExistence type="predicted"/>
<reference evidence="2" key="1">
    <citation type="submission" date="2024-06" db="EMBL/GenBank/DDBJ databases">
        <authorList>
            <person name="Fan A."/>
            <person name="Zhang F.Y."/>
            <person name="Zhang L."/>
        </authorList>
    </citation>
    <scope>NUCLEOTIDE SEQUENCE</scope>
    <source>
        <strain evidence="2">Y61</strain>
    </source>
</reference>
<dbReference type="EMBL" id="CP159510">
    <property type="protein sequence ID" value="XCJ15852.1"/>
    <property type="molecule type" value="Genomic_DNA"/>
</dbReference>
<feature type="transmembrane region" description="Helical" evidence="1">
    <location>
        <begin position="7"/>
        <end position="27"/>
    </location>
</feature>
<organism evidence="2">
    <name type="scientific">Sporolactobacillus sp. Y61</name>
    <dbReference type="NCBI Taxonomy" id="3160863"/>
    <lineage>
        <taxon>Bacteria</taxon>
        <taxon>Bacillati</taxon>
        <taxon>Bacillota</taxon>
        <taxon>Bacilli</taxon>
        <taxon>Bacillales</taxon>
        <taxon>Sporolactobacillaceae</taxon>
        <taxon>Sporolactobacillus</taxon>
    </lineage>
</organism>
<dbReference type="AlphaFoldDB" id="A0AAU8IBW8"/>
<evidence type="ECO:0000313" key="2">
    <source>
        <dbReference type="EMBL" id="XCJ15852.1"/>
    </source>
</evidence>
<keyword evidence="1" id="KW-1133">Transmembrane helix</keyword>
<keyword evidence="1" id="KW-0472">Membrane</keyword>
<accession>A0AAU8IBW8</accession>
<name>A0AAU8IBW8_9BACL</name>